<gene>
    <name evidence="1" type="primary">PLESTB001565</name>
    <name evidence="1" type="ORF">PLESTB_000971700</name>
</gene>
<dbReference type="InterPro" id="IPR036770">
    <property type="entry name" value="Ankyrin_rpt-contain_sf"/>
</dbReference>
<dbReference type="InterPro" id="IPR052050">
    <property type="entry name" value="SecEffector_AnkRepeat"/>
</dbReference>
<dbReference type="EMBL" id="BRXU01000012">
    <property type="protein sequence ID" value="GLC55315.1"/>
    <property type="molecule type" value="Genomic_DNA"/>
</dbReference>
<dbReference type="PANTHER" id="PTHR46586">
    <property type="entry name" value="ANKYRIN REPEAT-CONTAINING PROTEIN"/>
    <property type="match status" value="1"/>
</dbReference>
<keyword evidence="2" id="KW-1185">Reference proteome</keyword>
<proteinExistence type="predicted"/>
<name>A0A9W6BNZ4_9CHLO</name>
<dbReference type="Gene3D" id="1.25.40.20">
    <property type="entry name" value="Ankyrin repeat-containing domain"/>
    <property type="match status" value="1"/>
</dbReference>
<evidence type="ECO:0000313" key="1">
    <source>
        <dbReference type="EMBL" id="GLC55315.1"/>
    </source>
</evidence>
<dbReference type="Proteomes" id="UP001165080">
    <property type="component" value="Unassembled WGS sequence"/>
</dbReference>
<comment type="caution">
    <text evidence="1">The sequence shown here is derived from an EMBL/GenBank/DDBJ whole genome shotgun (WGS) entry which is preliminary data.</text>
</comment>
<dbReference type="PANTHER" id="PTHR46586:SF3">
    <property type="entry name" value="ANKYRIN REPEAT-CONTAINING PROTEIN"/>
    <property type="match status" value="1"/>
</dbReference>
<organism evidence="1 2">
    <name type="scientific">Pleodorina starrii</name>
    <dbReference type="NCBI Taxonomy" id="330485"/>
    <lineage>
        <taxon>Eukaryota</taxon>
        <taxon>Viridiplantae</taxon>
        <taxon>Chlorophyta</taxon>
        <taxon>core chlorophytes</taxon>
        <taxon>Chlorophyceae</taxon>
        <taxon>CS clade</taxon>
        <taxon>Chlamydomonadales</taxon>
        <taxon>Volvocaceae</taxon>
        <taxon>Pleodorina</taxon>
    </lineage>
</organism>
<accession>A0A9W6BNZ4</accession>
<protein>
    <submittedName>
        <fullName evidence="1">Uncharacterized protein</fullName>
    </submittedName>
</protein>
<sequence>MRFANAKQDWQARLGLLRQQWGAGAEEAFVLAAIKAGNLDAAHGLLPAALPPGHPEADSLVQPAAEGGHLSVLQLLESLGYPLGRKALEEALVVAARGGHLQTVIWLGERLGGLLGGARRPAPQRQPLTAGLFREGAKSGSLEMLEWLRERGCPWDARVFVEVASEGSEEQLEWLAARGCPMGDDGAPYVMPAARGDLSTLRCLRRLGCSLAYGGTTFERAVKEGLCLSEPQPAGLAWLLEQGWRVKYWAQFKHHLRPEALEWLQEVQRRSLGQHNVD</sequence>
<reference evidence="1 2" key="1">
    <citation type="journal article" date="2023" name="Commun. Biol.">
        <title>Reorganization of the ancestral sex-determining regions during the evolution of trioecy in Pleodorina starrii.</title>
        <authorList>
            <person name="Takahashi K."/>
            <person name="Suzuki S."/>
            <person name="Kawai-Toyooka H."/>
            <person name="Yamamoto K."/>
            <person name="Hamaji T."/>
            <person name="Ootsuki R."/>
            <person name="Yamaguchi H."/>
            <person name="Kawachi M."/>
            <person name="Higashiyama T."/>
            <person name="Nozaki H."/>
        </authorList>
    </citation>
    <scope>NUCLEOTIDE SEQUENCE [LARGE SCALE GENOMIC DNA]</scope>
    <source>
        <strain evidence="1 2">NIES-4479</strain>
    </source>
</reference>
<dbReference type="SUPFAM" id="SSF140860">
    <property type="entry name" value="Pseudo ankyrin repeat-like"/>
    <property type="match status" value="1"/>
</dbReference>
<evidence type="ECO:0000313" key="2">
    <source>
        <dbReference type="Proteomes" id="UP001165080"/>
    </source>
</evidence>
<dbReference type="AlphaFoldDB" id="A0A9W6BNZ4"/>